<dbReference type="Proteomes" id="UP000323583">
    <property type="component" value="Unassembled WGS sequence"/>
</dbReference>
<evidence type="ECO:0000313" key="14">
    <source>
        <dbReference type="EMBL" id="TXY91842.1"/>
    </source>
</evidence>
<dbReference type="PIRSF" id="PIRSF019239">
    <property type="entry name" value="MrpE"/>
    <property type="match status" value="1"/>
</dbReference>
<dbReference type="Proteomes" id="UP000319979">
    <property type="component" value="Unassembled WGS sequence"/>
</dbReference>
<evidence type="ECO:0000313" key="8">
    <source>
        <dbReference type="EMBL" id="CSC03684.1"/>
    </source>
</evidence>
<reference evidence="11 20" key="2">
    <citation type="submission" date="2018-09" db="EMBL/GenBank/DDBJ databases">
        <title>Genomic epidemiology reveals two lineages of Vibrio cholerae that can cause global cholera epidemics despite absence of cholera toxin gene.</title>
        <authorList>
            <person name="Wang H."/>
            <person name="Zen W."/>
            <person name="Yu H."/>
            <person name="Zhang W."/>
            <person name="Pan J."/>
            <person name="Yang C."/>
            <person name="Cui Y."/>
        </authorList>
    </citation>
    <scope>NUCLEOTIDE SEQUENCE [LARGE SCALE GENOMIC DNA]</scope>
    <source>
        <strain evidence="11 20">00-1_S85</strain>
    </source>
</reference>
<evidence type="ECO:0000313" key="10">
    <source>
        <dbReference type="EMBL" id="MBS7671986.1"/>
    </source>
</evidence>
<evidence type="ECO:0000313" key="16">
    <source>
        <dbReference type="Proteomes" id="UP000319979"/>
    </source>
</evidence>
<evidence type="ECO:0000313" key="12">
    <source>
        <dbReference type="EMBL" id="TQP18418.1"/>
    </source>
</evidence>
<accession>A0A086SK81</accession>
<dbReference type="EMBL" id="QZRB01000016">
    <property type="protein sequence ID" value="MVD23993.1"/>
    <property type="molecule type" value="Genomic_DNA"/>
</dbReference>
<dbReference type="PANTHER" id="PTHR34584">
    <property type="entry name" value="NA(+)/H(+) ANTIPORTER SUBUNIT E1"/>
    <property type="match status" value="1"/>
</dbReference>
<evidence type="ECO:0000256" key="6">
    <source>
        <dbReference type="ARBA" id="ARBA00023136"/>
    </source>
</evidence>
<keyword evidence="3" id="KW-1003">Cell membrane</keyword>
<evidence type="ECO:0000256" key="3">
    <source>
        <dbReference type="ARBA" id="ARBA00022475"/>
    </source>
</evidence>
<dbReference type="Proteomes" id="UP001196338">
    <property type="component" value="Unassembled WGS sequence"/>
</dbReference>
<dbReference type="EMBL" id="VIOS01000001">
    <property type="protein sequence ID" value="TQP18418.1"/>
    <property type="molecule type" value="Genomic_DNA"/>
</dbReference>
<reference evidence="10" key="6">
    <citation type="submission" date="2021-05" db="EMBL/GenBank/DDBJ databases">
        <authorList>
            <person name="Stine C."/>
        </authorList>
    </citation>
    <scope>NUCLEOTIDE SEQUENCE</scope>
    <source>
        <strain evidence="10">TDS0091212</strain>
    </source>
</reference>
<gene>
    <name evidence="8" type="primary">mrpE</name>
    <name evidence="11" type="ORF">D6U24_11550</name>
    <name evidence="8" type="ORF">ERS013200_00360</name>
    <name evidence="9" type="ORF">F0M16_10175</name>
    <name evidence="12" type="ORF">FLM02_00155</name>
    <name evidence="14" type="ORF">FXE67_07555</name>
    <name evidence="13" type="ORF">FXF03_05970</name>
    <name evidence="10" type="ORF">KIN13_00805</name>
</gene>
<comment type="subcellular location">
    <subcellularLocation>
        <location evidence="1">Cell membrane</location>
        <topology evidence="1">Multi-pass membrane protein</topology>
    </subcellularLocation>
</comment>
<reference evidence="12 16" key="4">
    <citation type="submission" date="2019-07" db="EMBL/GenBank/DDBJ databases">
        <title>Phenotypic and genotypic antimicrobial resistance traits of Vibrio cholerae non-O1/non-O139 isolated from a large Austrian lake frequently associated with cases of infection.</title>
        <authorList>
            <person name="Lepuschitz S."/>
            <person name="Baron S."/>
            <person name="Larvor E."/>
            <person name="Granier S."/>
            <person name="Pretzer C."/>
            <person name="Mach R.L."/>
            <person name="Farnleitner A.H."/>
            <person name="Ruppitsch W."/>
            <person name="Pleininger S."/>
            <person name="Indra A."/>
            <person name="Kirschner A.K.T."/>
        </authorList>
    </citation>
    <scope>NUCLEOTIDE SEQUENCE [LARGE SCALE GENOMIC DNA]</scope>
    <source>
        <strain evidence="12 16">A12JL36W90</strain>
    </source>
</reference>
<proteinExistence type="inferred from homology"/>
<reference evidence="18 19" key="3">
    <citation type="submission" date="2019-06" db="EMBL/GenBank/DDBJ databases">
        <title>Vibrio cholerae phylogeny based on whole-genome sequencing reveals genetic diversity and population strucutre.</title>
        <authorList>
            <person name="Zhiqiu Y."/>
            <person name="Bin L."/>
            <person name="Lingyan J."/>
        </authorList>
    </citation>
    <scope>NUCLEOTIDE SEQUENCE [LARGE SCALE GENOMIC DNA]</scope>
    <source>
        <strain evidence="14 18">N2768</strain>
        <strain evidence="13 19">N2814</strain>
    </source>
</reference>
<keyword evidence="5 7" id="KW-1133">Transmembrane helix</keyword>
<dbReference type="KEGG" id="vcz:VAB027_881"/>
<sequence length="158" mass="18090">MIYLFLNLFLATAWMLLNGDYSSLQFLLGFVVGFWALRLSQPFGLKTTYFRRFRAITTLILYFIYEMIVSVARVAWDVVTPKHLSDPDIVYVPLDARSDLEITLLANMVSLTPGTLSLDVSEDRQYLIVHAMFAPEHQAVINDIKNGLEKRILEVTRG</sequence>
<dbReference type="OMA" id="RCRSDLM"/>
<organism evidence="11 20">
    <name type="scientific">Vibrio cholerae</name>
    <dbReference type="NCBI Taxonomy" id="666"/>
    <lineage>
        <taxon>Bacteria</taxon>
        <taxon>Pseudomonadati</taxon>
        <taxon>Pseudomonadota</taxon>
        <taxon>Gammaproteobacteria</taxon>
        <taxon>Vibrionales</taxon>
        <taxon>Vibrionaceae</taxon>
        <taxon>Vibrio</taxon>
    </lineage>
</organism>
<dbReference type="KEGG" id="vcx:VAA049_1760"/>
<evidence type="ECO:0000313" key="19">
    <source>
        <dbReference type="Proteomes" id="UP000323819"/>
    </source>
</evidence>
<dbReference type="InterPro" id="IPR002758">
    <property type="entry name" value="Cation_antiport_E"/>
</dbReference>
<dbReference type="Proteomes" id="UP000471242">
    <property type="component" value="Unassembled WGS sequence"/>
</dbReference>
<dbReference type="EMBL" id="VSGZ01000035">
    <property type="protein sequence ID" value="TXY91842.1"/>
    <property type="molecule type" value="Genomic_DNA"/>
</dbReference>
<evidence type="ECO:0000313" key="18">
    <source>
        <dbReference type="Proteomes" id="UP000323583"/>
    </source>
</evidence>
<protein>
    <submittedName>
        <fullName evidence="8">Multicomponent Na+:H+ antiporter subunit E</fullName>
    </submittedName>
    <submittedName>
        <fullName evidence="10">Na+/H+ antiporter subunit E</fullName>
    </submittedName>
    <submittedName>
        <fullName evidence="11">Sodium:proton antiporter</fullName>
    </submittedName>
</protein>
<reference evidence="8 15" key="1">
    <citation type="submission" date="2015-07" db="EMBL/GenBank/DDBJ databases">
        <authorList>
            <consortium name="Pathogen Informatics"/>
        </authorList>
    </citation>
    <scope>NUCLEOTIDE SEQUENCE [LARGE SCALE GENOMIC DNA]</scope>
    <source>
        <strain evidence="8 15">A316</strain>
    </source>
</reference>
<dbReference type="AlphaFoldDB" id="A0A086SK81"/>
<evidence type="ECO:0000313" key="9">
    <source>
        <dbReference type="EMBL" id="KAA1254922.1"/>
    </source>
</evidence>
<keyword evidence="4 7" id="KW-0812">Transmembrane</keyword>
<evidence type="ECO:0000256" key="7">
    <source>
        <dbReference type="SAM" id="Phobius"/>
    </source>
</evidence>
<comment type="similarity">
    <text evidence="2">Belongs to the CPA3 antiporters (TC 2.A.63) subunit E family.</text>
</comment>
<dbReference type="Pfam" id="PF01899">
    <property type="entry name" value="MNHE"/>
    <property type="match status" value="1"/>
</dbReference>
<dbReference type="GeneID" id="43684173"/>
<keyword evidence="6 7" id="KW-0472">Membrane</keyword>
<dbReference type="EMBL" id="JAHBND010000050">
    <property type="protein sequence ID" value="MBS7671986.1"/>
    <property type="molecule type" value="Genomic_DNA"/>
</dbReference>
<evidence type="ECO:0000313" key="15">
    <source>
        <dbReference type="Proteomes" id="UP000041770"/>
    </source>
</evidence>
<dbReference type="PANTHER" id="PTHR34584:SF1">
    <property type="entry name" value="NA(+)_H(+) ANTIPORTER SUBUNIT E1"/>
    <property type="match status" value="1"/>
</dbReference>
<dbReference type="GO" id="GO:0008324">
    <property type="term" value="F:monoatomic cation transmembrane transporter activity"/>
    <property type="evidence" value="ECO:0007669"/>
    <property type="project" value="InterPro"/>
</dbReference>
<reference evidence="9 17" key="5">
    <citation type="submission" date="2019-09" db="EMBL/GenBank/DDBJ databases">
        <authorList>
            <person name="Kritzky A."/>
            <person name="Schelkanova E.Y."/>
            <person name="Alkhova Z.V."/>
            <person name="Smirnova N.I."/>
        </authorList>
    </citation>
    <scope>NUCLEOTIDE SEQUENCE [LARGE SCALE GENOMIC DNA]</scope>
    <source>
        <strain evidence="9 17">M1526</strain>
    </source>
</reference>
<dbReference type="EMBL" id="VSIJ01000019">
    <property type="protein sequence ID" value="TXX66435.1"/>
    <property type="molecule type" value="Genomic_DNA"/>
</dbReference>
<evidence type="ECO:0000256" key="4">
    <source>
        <dbReference type="ARBA" id="ARBA00022692"/>
    </source>
</evidence>
<dbReference type="Proteomes" id="UP000323819">
    <property type="component" value="Unassembled WGS sequence"/>
</dbReference>
<dbReference type="EMBL" id="VUAA01000009">
    <property type="protein sequence ID" value="KAA1254922.1"/>
    <property type="molecule type" value="Genomic_DNA"/>
</dbReference>
<evidence type="ECO:0000256" key="2">
    <source>
        <dbReference type="ARBA" id="ARBA00006228"/>
    </source>
</evidence>
<reference evidence="10" key="7">
    <citation type="submission" date="2023-08" db="EMBL/GenBank/DDBJ databases">
        <title>Vibrio cholerae Outbreaks in Tanzania Exemplify Founder Flush: Simultaneous Increases in Population Size and Genetic Diversity.</title>
        <authorList>
            <person name="Debes A.K."/>
            <person name="Mohammed A."/>
            <person name="Maseke I."/>
            <person name="Almeida M."/>
            <person name="Li S."/>
            <person name="Matimba H."/>
            <person name="Joachim A."/>
            <person name="Mizinduko M."/>
            <person name="Nyanga S."/>
            <person name="Kelly M."/>
            <person name="Kachwamba Y."/>
            <person name="Schaffer A.M."/>
            <person name="Nyanga A.S."/>
            <person name="Mghamba J."/>
            <person name="Mosha F.S."/>
            <person name="Sack D.A."/>
            <person name="Stine O.C."/>
        </authorList>
    </citation>
    <scope>NUCLEOTIDE SEQUENCE</scope>
    <source>
        <strain evidence="10">TDS0091212</strain>
    </source>
</reference>
<name>A0A086SK81_VIBCL</name>
<dbReference type="KEGG" id="vcq:EN18_04475"/>
<evidence type="ECO:0000256" key="5">
    <source>
        <dbReference type="ARBA" id="ARBA00022989"/>
    </source>
</evidence>
<dbReference type="EMBL" id="CWQY01000002">
    <property type="protein sequence ID" value="CSC03684.1"/>
    <property type="molecule type" value="Genomic_DNA"/>
</dbReference>
<feature type="transmembrane region" description="Helical" evidence="7">
    <location>
        <begin position="20"/>
        <end position="37"/>
    </location>
</feature>
<dbReference type="Proteomes" id="UP000323225">
    <property type="component" value="Unassembled WGS sequence"/>
</dbReference>
<feature type="transmembrane region" description="Helical" evidence="7">
    <location>
        <begin position="58"/>
        <end position="76"/>
    </location>
</feature>
<dbReference type="GO" id="GO:0005886">
    <property type="term" value="C:plasma membrane"/>
    <property type="evidence" value="ECO:0007669"/>
    <property type="project" value="UniProtKB-SubCell"/>
</dbReference>
<evidence type="ECO:0000313" key="11">
    <source>
        <dbReference type="EMBL" id="MVD23993.1"/>
    </source>
</evidence>
<evidence type="ECO:0000256" key="1">
    <source>
        <dbReference type="ARBA" id="ARBA00004651"/>
    </source>
</evidence>
<evidence type="ECO:0000313" key="13">
    <source>
        <dbReference type="EMBL" id="TXX66435.1"/>
    </source>
</evidence>
<evidence type="ECO:0000313" key="20">
    <source>
        <dbReference type="Proteomes" id="UP000471242"/>
    </source>
</evidence>
<dbReference type="RefSeq" id="WP_000639705.1">
    <property type="nucleotide sequence ID" value="NZ_AP018677.1"/>
</dbReference>
<dbReference type="Proteomes" id="UP000041770">
    <property type="component" value="Unassembled WGS sequence"/>
</dbReference>
<evidence type="ECO:0000313" key="17">
    <source>
        <dbReference type="Proteomes" id="UP000323225"/>
    </source>
</evidence>